<dbReference type="GO" id="GO:0005737">
    <property type="term" value="C:cytoplasm"/>
    <property type="evidence" value="ECO:0007669"/>
    <property type="project" value="UniProtKB-SubCell"/>
</dbReference>
<keyword evidence="4" id="KW-0547">Nucleotide-binding</keyword>
<dbReference type="Gene3D" id="3.80.10.10">
    <property type="entry name" value="Ribonuclease Inhibitor"/>
    <property type="match status" value="1"/>
</dbReference>
<proteinExistence type="predicted"/>
<evidence type="ECO:0000259" key="9">
    <source>
        <dbReference type="Pfam" id="PF17776"/>
    </source>
</evidence>
<evidence type="ECO:0000256" key="8">
    <source>
        <dbReference type="ARBA" id="ARBA00023233"/>
    </source>
</evidence>
<dbReference type="GO" id="GO:0005524">
    <property type="term" value="F:ATP binding"/>
    <property type="evidence" value="ECO:0007669"/>
    <property type="project" value="UniProtKB-KW"/>
</dbReference>
<evidence type="ECO:0000256" key="7">
    <source>
        <dbReference type="ARBA" id="ARBA00023198"/>
    </source>
</evidence>
<dbReference type="PANTHER" id="PTHR45690">
    <property type="entry name" value="NACHT, LRR AND PYD DOMAINS-CONTAINING PROTEIN 12"/>
    <property type="match status" value="1"/>
</dbReference>
<keyword evidence="3" id="KW-0677">Repeat</keyword>
<dbReference type="PANTHER" id="PTHR45690:SF19">
    <property type="entry name" value="NACHT, LRR AND PYD DOMAINS-CONTAINING PROTEIN 3"/>
    <property type="match status" value="1"/>
</dbReference>
<dbReference type="Bgee" id="ENSACLG00000001536">
    <property type="expression patterns" value="Expressed in testis and 1 other cell type or tissue"/>
</dbReference>
<keyword evidence="2" id="KW-0963">Cytoplasm</keyword>
<keyword evidence="5" id="KW-0067">ATP-binding</keyword>
<dbReference type="SUPFAM" id="SSF52047">
    <property type="entry name" value="RNI-like"/>
    <property type="match status" value="1"/>
</dbReference>
<dbReference type="Ensembl" id="ENSACLT00000002273.1">
    <property type="protein sequence ID" value="ENSACLP00000002224.1"/>
    <property type="gene ID" value="ENSACLG00000001536.1"/>
</dbReference>
<evidence type="ECO:0000256" key="5">
    <source>
        <dbReference type="ARBA" id="ARBA00022840"/>
    </source>
</evidence>
<evidence type="ECO:0000256" key="4">
    <source>
        <dbReference type="ARBA" id="ARBA00022741"/>
    </source>
</evidence>
<keyword evidence="6" id="KW-0832">Ubl conjugation</keyword>
<feature type="domain" description="NOD1/2 winged helix" evidence="10">
    <location>
        <begin position="150"/>
        <end position="206"/>
    </location>
</feature>
<sequence length="564" mass="63952">MVALVKGSLLPEASVIITTRPSTEAPKRFFQRCCVVLGFEEDQVKEYTTKFYKDSEVAQKVYDYIVNNDNLFVLSFIPLYCYIICTAMAEFFSSQPNNAGESKSLELSPPRTVSEVYFCYLFTAVKHHGLKGRTERSTPRSEVLSLAKQQLMKLGKLAYENLLQKKILFDKADLENYGVTPADVQSTFLCHILQPIKEETVEMFSFFHLTVQEHLAALYCAINLSSQDDIIQALDFWCFGVRPSSSTAAPLQNLHLSVDKLESLQMFTRFFMGMLRARLSGHLEGLVHSPIEQEDSIPNRLGLWFRDQFKTRELENQVALNLLHCLMEFHMKETTSFAAPEITKLNLSVMDVNPAFCLMHAGMDPNPLTCKTAKNNVDQKFLSFSLRYNCLDKQAAILESAILKSNECQVKKLFMCGNNLGPEGGLELWNALENNNTVEELYLDITGITERGTENIVNCLSKNTSLKTLTRLKELEKRRPELRIIANFVDDLGLLQAYLDWVEEIRTDRDQMDSVKNADALQSVLKGLQVAGTMEKGANAEKAKELQTKIEELLNYSTEVIRGK</sequence>
<evidence type="ECO:0000256" key="2">
    <source>
        <dbReference type="ARBA" id="ARBA00022490"/>
    </source>
</evidence>
<dbReference type="Pfam" id="PF17779">
    <property type="entry name" value="WHD_NOD2"/>
    <property type="match status" value="1"/>
</dbReference>
<protein>
    <recommendedName>
        <fullName evidence="13">NACHT LRR and PYD domain-containing protein</fullName>
    </recommendedName>
</protein>
<dbReference type="GO" id="GO:0045087">
    <property type="term" value="P:innate immune response"/>
    <property type="evidence" value="ECO:0007669"/>
    <property type="project" value="UniProtKB-KW"/>
</dbReference>
<reference evidence="11" key="3">
    <citation type="submission" date="2025-08" db="UniProtKB">
        <authorList>
            <consortium name="Ensembl"/>
        </authorList>
    </citation>
    <scope>IDENTIFICATION</scope>
</reference>
<keyword evidence="8" id="KW-1271">Inflammasome</keyword>
<evidence type="ECO:0000313" key="11">
    <source>
        <dbReference type="Ensembl" id="ENSACLP00000002224.1"/>
    </source>
</evidence>
<comment type="subcellular location">
    <subcellularLocation>
        <location evidence="1">Inflammasome</location>
    </subcellularLocation>
</comment>
<evidence type="ECO:0000259" key="10">
    <source>
        <dbReference type="Pfam" id="PF17779"/>
    </source>
</evidence>
<evidence type="ECO:0000256" key="1">
    <source>
        <dbReference type="ARBA" id="ARBA00004110"/>
    </source>
</evidence>
<accession>A0A3P8NBZ8</accession>
<reference evidence="11 12" key="1">
    <citation type="submission" date="2018-05" db="EMBL/GenBank/DDBJ databases">
        <authorList>
            <person name="Datahose"/>
        </authorList>
    </citation>
    <scope>NUCLEOTIDE SEQUENCE</scope>
</reference>
<dbReference type="InterPro" id="IPR041075">
    <property type="entry name" value="NOD1/2_WH"/>
</dbReference>
<reference evidence="11" key="4">
    <citation type="submission" date="2025-09" db="UniProtKB">
        <authorList>
            <consortium name="Ensembl"/>
        </authorList>
    </citation>
    <scope>IDENTIFICATION</scope>
</reference>
<dbReference type="Proteomes" id="UP000265100">
    <property type="component" value="Chromosome 11"/>
</dbReference>
<evidence type="ECO:0008006" key="13">
    <source>
        <dbReference type="Google" id="ProtNLM"/>
    </source>
</evidence>
<dbReference type="InterPro" id="IPR050637">
    <property type="entry name" value="NLRP_innate_immun_reg"/>
</dbReference>
<dbReference type="OMA" id="YIICTAM"/>
<dbReference type="InterPro" id="IPR041267">
    <property type="entry name" value="NLRP_HD2"/>
</dbReference>
<organism evidence="11 12">
    <name type="scientific">Astatotilapia calliptera</name>
    <name type="common">Eastern happy</name>
    <name type="synonym">Chromis callipterus</name>
    <dbReference type="NCBI Taxonomy" id="8154"/>
    <lineage>
        <taxon>Eukaryota</taxon>
        <taxon>Metazoa</taxon>
        <taxon>Chordata</taxon>
        <taxon>Craniata</taxon>
        <taxon>Vertebrata</taxon>
        <taxon>Euteleostomi</taxon>
        <taxon>Actinopterygii</taxon>
        <taxon>Neopterygii</taxon>
        <taxon>Teleostei</taxon>
        <taxon>Neoteleostei</taxon>
        <taxon>Acanthomorphata</taxon>
        <taxon>Ovalentaria</taxon>
        <taxon>Cichlomorphae</taxon>
        <taxon>Cichliformes</taxon>
        <taxon>Cichlidae</taxon>
        <taxon>African cichlids</taxon>
        <taxon>Pseudocrenilabrinae</taxon>
        <taxon>Haplochromini</taxon>
        <taxon>Astatotilapia</taxon>
    </lineage>
</organism>
<evidence type="ECO:0000313" key="12">
    <source>
        <dbReference type="Proteomes" id="UP000265100"/>
    </source>
</evidence>
<evidence type="ECO:0000256" key="6">
    <source>
        <dbReference type="ARBA" id="ARBA00022843"/>
    </source>
</evidence>
<dbReference type="Pfam" id="PF17776">
    <property type="entry name" value="NLRC4_HD2"/>
    <property type="match status" value="1"/>
</dbReference>
<name>A0A3P8NBZ8_ASTCA</name>
<dbReference type="STRING" id="8154.ENSACLP00000002224"/>
<keyword evidence="12" id="KW-1185">Reference proteome</keyword>
<feature type="domain" description="NACHT LRR and PYD" evidence="9">
    <location>
        <begin position="208"/>
        <end position="330"/>
    </location>
</feature>
<evidence type="ECO:0000256" key="3">
    <source>
        <dbReference type="ARBA" id="ARBA00022737"/>
    </source>
</evidence>
<dbReference type="GeneTree" id="ENSGT01150000286911"/>
<dbReference type="InterPro" id="IPR032675">
    <property type="entry name" value="LRR_dom_sf"/>
</dbReference>
<dbReference type="AlphaFoldDB" id="A0A3P8NBZ8"/>
<reference evidence="12" key="2">
    <citation type="submission" date="2023-03" db="EMBL/GenBank/DDBJ databases">
        <authorList>
            <consortium name="Wellcome Sanger Institute Data Sharing"/>
        </authorList>
    </citation>
    <scope>NUCLEOTIDE SEQUENCE [LARGE SCALE GENOMIC DNA]</scope>
</reference>
<keyword evidence="7" id="KW-0395">Inflammatory response</keyword>